<dbReference type="EMBL" id="UINC01088477">
    <property type="protein sequence ID" value="SVC38739.1"/>
    <property type="molecule type" value="Genomic_DNA"/>
</dbReference>
<proteinExistence type="predicted"/>
<evidence type="ECO:0000313" key="2">
    <source>
        <dbReference type="EMBL" id="SVC38739.1"/>
    </source>
</evidence>
<keyword evidence="1" id="KW-0472">Membrane</keyword>
<protein>
    <submittedName>
        <fullName evidence="2">Uncharacterized protein</fullName>
    </submittedName>
</protein>
<reference evidence="2" key="1">
    <citation type="submission" date="2018-05" db="EMBL/GenBank/DDBJ databases">
        <authorList>
            <person name="Lanie J.A."/>
            <person name="Ng W.-L."/>
            <person name="Kazmierczak K.M."/>
            <person name="Andrzejewski T.M."/>
            <person name="Davidsen T.M."/>
            <person name="Wayne K.J."/>
            <person name="Tettelin H."/>
            <person name="Glass J.I."/>
            <person name="Rusch D."/>
            <person name="Podicherti R."/>
            <person name="Tsui H.-C.T."/>
            <person name="Winkler M.E."/>
        </authorList>
    </citation>
    <scope>NUCLEOTIDE SEQUENCE</scope>
</reference>
<gene>
    <name evidence="2" type="ORF">METZ01_LOCUS291593</name>
</gene>
<keyword evidence="1" id="KW-0812">Transmembrane</keyword>
<organism evidence="2">
    <name type="scientific">marine metagenome</name>
    <dbReference type="NCBI Taxonomy" id="408172"/>
    <lineage>
        <taxon>unclassified sequences</taxon>
        <taxon>metagenomes</taxon>
        <taxon>ecological metagenomes</taxon>
    </lineage>
</organism>
<feature type="transmembrane region" description="Helical" evidence="1">
    <location>
        <begin position="14"/>
        <end position="34"/>
    </location>
</feature>
<sequence>MFSFLNKINIPKKILTCIIITVIVLAILLLTGIIPKEKISMPFEHFNNSEESQGLGDFTDTLNLKI</sequence>
<keyword evidence="1" id="KW-1133">Transmembrane helix</keyword>
<evidence type="ECO:0000256" key="1">
    <source>
        <dbReference type="SAM" id="Phobius"/>
    </source>
</evidence>
<accession>A0A382LPU6</accession>
<name>A0A382LPU6_9ZZZZ</name>
<dbReference type="AlphaFoldDB" id="A0A382LPU6"/>